<accession>A0ABD5Z3E2</accession>
<organism evidence="2 3">
    <name type="scientific">Halospeciosus flavus</name>
    <dbReference type="NCBI Taxonomy" id="3032283"/>
    <lineage>
        <taxon>Archaea</taxon>
        <taxon>Methanobacteriati</taxon>
        <taxon>Methanobacteriota</taxon>
        <taxon>Stenosarchaea group</taxon>
        <taxon>Halobacteria</taxon>
        <taxon>Halobacteriales</taxon>
        <taxon>Halobacteriaceae</taxon>
        <taxon>Halospeciosus</taxon>
    </lineage>
</organism>
<dbReference type="Proteomes" id="UP001596447">
    <property type="component" value="Unassembled WGS sequence"/>
</dbReference>
<keyword evidence="3" id="KW-1185">Reference proteome</keyword>
<feature type="region of interest" description="Disordered" evidence="1">
    <location>
        <begin position="14"/>
        <end position="33"/>
    </location>
</feature>
<reference evidence="2 3" key="1">
    <citation type="journal article" date="2019" name="Int. J. Syst. Evol. Microbiol.">
        <title>The Global Catalogue of Microorganisms (GCM) 10K type strain sequencing project: providing services to taxonomists for standard genome sequencing and annotation.</title>
        <authorList>
            <consortium name="The Broad Institute Genomics Platform"/>
            <consortium name="The Broad Institute Genome Sequencing Center for Infectious Disease"/>
            <person name="Wu L."/>
            <person name="Ma J."/>
        </authorList>
    </citation>
    <scope>NUCLEOTIDE SEQUENCE [LARGE SCALE GENOMIC DNA]</scope>
    <source>
        <strain evidence="2 3">XZGYJ-43</strain>
    </source>
</reference>
<dbReference type="EMBL" id="JBHTAR010000011">
    <property type="protein sequence ID" value="MFC7199711.1"/>
    <property type="molecule type" value="Genomic_DNA"/>
</dbReference>
<evidence type="ECO:0000313" key="2">
    <source>
        <dbReference type="EMBL" id="MFC7199711.1"/>
    </source>
</evidence>
<dbReference type="RefSeq" id="WP_279529638.1">
    <property type="nucleotide sequence ID" value="NZ_CP122312.1"/>
</dbReference>
<proteinExistence type="predicted"/>
<protein>
    <recommendedName>
        <fullName evidence="4">Lipoprotein</fullName>
    </recommendedName>
</protein>
<evidence type="ECO:0000313" key="3">
    <source>
        <dbReference type="Proteomes" id="UP001596447"/>
    </source>
</evidence>
<gene>
    <name evidence="2" type="ORF">ACFQJ9_09860</name>
</gene>
<dbReference type="AlphaFoldDB" id="A0ABD5Z3E2"/>
<name>A0ABD5Z3E2_9EURY</name>
<sequence>MLILAGCAGLSPPTNATSVAQPTASPNSTTNQPVHAELDQLPAGLNESGVANVSRVVAAHQANVARQPGQIVSRTNGSLGGLVVVANTTAVATANLTQIHYESQSVTYRPNRTTNRTTIITANATAMSQRVVVDGNVTLANTRNRTAAFDRALRGLSTATNPIRGALQRGNYTIAAVSTADGRQVITLRSTTYAGGKLFDDENVTQYNATIRLTQNGTVLSVTERIEGTTAGHKRHYYYSFEFTPKPVTPDLTSTQG</sequence>
<evidence type="ECO:0000256" key="1">
    <source>
        <dbReference type="SAM" id="MobiDB-lite"/>
    </source>
</evidence>
<evidence type="ECO:0008006" key="4">
    <source>
        <dbReference type="Google" id="ProtNLM"/>
    </source>
</evidence>
<comment type="caution">
    <text evidence="2">The sequence shown here is derived from an EMBL/GenBank/DDBJ whole genome shotgun (WGS) entry which is preliminary data.</text>
</comment>